<evidence type="ECO:0000256" key="2">
    <source>
        <dbReference type="ARBA" id="ARBA00023125"/>
    </source>
</evidence>
<dbReference type="PANTHER" id="PTHR43537:SF44">
    <property type="entry name" value="GNTR FAMILY REGULATORY PROTEIN"/>
    <property type="match status" value="1"/>
</dbReference>
<dbReference type="SMART" id="SM00345">
    <property type="entry name" value="HTH_GNTR"/>
    <property type="match status" value="1"/>
</dbReference>
<gene>
    <name evidence="5" type="ORF">ABEG18_01000</name>
</gene>
<accession>A0AAU7JGX0</accession>
<dbReference type="Pfam" id="PF00392">
    <property type="entry name" value="GntR"/>
    <property type="match status" value="1"/>
</dbReference>
<dbReference type="PRINTS" id="PR00035">
    <property type="entry name" value="HTHGNTR"/>
</dbReference>
<dbReference type="InterPro" id="IPR011711">
    <property type="entry name" value="GntR_C"/>
</dbReference>
<dbReference type="Gene3D" id="1.20.120.530">
    <property type="entry name" value="GntR ligand-binding domain-like"/>
    <property type="match status" value="1"/>
</dbReference>
<dbReference type="InterPro" id="IPR036390">
    <property type="entry name" value="WH_DNA-bd_sf"/>
</dbReference>
<dbReference type="SUPFAM" id="SSF48008">
    <property type="entry name" value="GntR ligand-binding domain-like"/>
    <property type="match status" value="1"/>
</dbReference>
<protein>
    <submittedName>
        <fullName evidence="5">FadR/GntR family transcriptional regulator</fullName>
    </submittedName>
</protein>
<dbReference type="InterPro" id="IPR000524">
    <property type="entry name" value="Tscrpt_reg_HTH_GntR"/>
</dbReference>
<proteinExistence type="predicted"/>
<evidence type="ECO:0000313" key="5">
    <source>
        <dbReference type="EMBL" id="XBO39395.1"/>
    </source>
</evidence>
<dbReference type="SMART" id="SM00895">
    <property type="entry name" value="FCD"/>
    <property type="match status" value="1"/>
</dbReference>
<organism evidence="5">
    <name type="scientific">Alsobacter sp. KACC 23698</name>
    <dbReference type="NCBI Taxonomy" id="3149229"/>
    <lineage>
        <taxon>Bacteria</taxon>
        <taxon>Pseudomonadati</taxon>
        <taxon>Pseudomonadota</taxon>
        <taxon>Alphaproteobacteria</taxon>
        <taxon>Hyphomicrobiales</taxon>
        <taxon>Alsobacteraceae</taxon>
        <taxon>Alsobacter</taxon>
    </lineage>
</organism>
<evidence type="ECO:0000256" key="1">
    <source>
        <dbReference type="ARBA" id="ARBA00023015"/>
    </source>
</evidence>
<keyword evidence="2" id="KW-0238">DNA-binding</keyword>
<dbReference type="Pfam" id="PF07729">
    <property type="entry name" value="FCD"/>
    <property type="match status" value="1"/>
</dbReference>
<dbReference type="CDD" id="cd07377">
    <property type="entry name" value="WHTH_GntR"/>
    <property type="match status" value="1"/>
</dbReference>
<name>A0AAU7JGX0_9HYPH</name>
<dbReference type="EMBL" id="CP157484">
    <property type="protein sequence ID" value="XBO39395.1"/>
    <property type="molecule type" value="Genomic_DNA"/>
</dbReference>
<dbReference type="InterPro" id="IPR036388">
    <property type="entry name" value="WH-like_DNA-bd_sf"/>
</dbReference>
<sequence length="241" mass="26342">MFRSASGIVRNLHTQVADRIGTSIIRGEVRPGDPLPSEMKICDMLGVSRPVVREAIRILTGKGLIESRAKSGARVRPPEAWSHLDPDVLRWRLASTDVDAYLEKLFALRNAVEPAAAALAATASSAEDRRAITRAVEDMEAAPDNDAFVEADIAFHKSIYMATRNEMFWPIAQMFEITLRQSFTIAATGDHRKRALAEHRAVMEAICAGDPAAARAATVKLLGNSADDLDRIRSRAPVRSA</sequence>
<dbReference type="Gene3D" id="1.10.10.10">
    <property type="entry name" value="Winged helix-like DNA-binding domain superfamily/Winged helix DNA-binding domain"/>
    <property type="match status" value="1"/>
</dbReference>
<dbReference type="AlphaFoldDB" id="A0AAU7JGX0"/>
<dbReference type="GO" id="GO:0003677">
    <property type="term" value="F:DNA binding"/>
    <property type="evidence" value="ECO:0007669"/>
    <property type="project" value="UniProtKB-KW"/>
</dbReference>
<keyword evidence="1" id="KW-0805">Transcription regulation</keyword>
<keyword evidence="3" id="KW-0804">Transcription</keyword>
<dbReference type="SUPFAM" id="SSF46785">
    <property type="entry name" value="Winged helix' DNA-binding domain"/>
    <property type="match status" value="1"/>
</dbReference>
<dbReference type="PROSITE" id="PS50949">
    <property type="entry name" value="HTH_GNTR"/>
    <property type="match status" value="1"/>
</dbReference>
<feature type="domain" description="HTH gntR-type" evidence="4">
    <location>
        <begin position="10"/>
        <end position="78"/>
    </location>
</feature>
<evidence type="ECO:0000259" key="4">
    <source>
        <dbReference type="PROSITE" id="PS50949"/>
    </source>
</evidence>
<reference evidence="5" key="1">
    <citation type="submission" date="2024-05" db="EMBL/GenBank/DDBJ databases">
        <authorList>
            <person name="Kim S."/>
            <person name="Heo J."/>
            <person name="Choi H."/>
            <person name="Choi Y."/>
            <person name="Kwon S.-W."/>
            <person name="Kim Y."/>
        </authorList>
    </citation>
    <scope>NUCLEOTIDE SEQUENCE</scope>
    <source>
        <strain evidence="5">KACC 23698</strain>
    </source>
</reference>
<dbReference type="InterPro" id="IPR008920">
    <property type="entry name" value="TF_FadR/GntR_C"/>
</dbReference>
<evidence type="ECO:0000256" key="3">
    <source>
        <dbReference type="ARBA" id="ARBA00023163"/>
    </source>
</evidence>
<dbReference type="PANTHER" id="PTHR43537">
    <property type="entry name" value="TRANSCRIPTIONAL REGULATOR, GNTR FAMILY"/>
    <property type="match status" value="1"/>
</dbReference>
<dbReference type="GO" id="GO:0003700">
    <property type="term" value="F:DNA-binding transcription factor activity"/>
    <property type="evidence" value="ECO:0007669"/>
    <property type="project" value="InterPro"/>
</dbReference>
<dbReference type="RefSeq" id="WP_406856238.1">
    <property type="nucleotide sequence ID" value="NZ_CP157484.1"/>
</dbReference>